<gene>
    <name evidence="1" type="ORF">ACFPQ4_03075</name>
</gene>
<keyword evidence="2" id="KW-1185">Reference proteome</keyword>
<comment type="caution">
    <text evidence="1">The sequence shown here is derived from an EMBL/GenBank/DDBJ whole genome shotgun (WGS) entry which is preliminary data.</text>
</comment>
<accession>A0ABW0QUE2</accession>
<reference evidence="2" key="1">
    <citation type="journal article" date="2019" name="Int. J. Syst. Evol. Microbiol.">
        <title>The Global Catalogue of Microorganisms (GCM) 10K type strain sequencing project: providing services to taxonomists for standard genome sequencing and annotation.</title>
        <authorList>
            <consortium name="The Broad Institute Genomics Platform"/>
            <consortium name="The Broad Institute Genome Sequencing Center for Infectious Disease"/>
            <person name="Wu L."/>
            <person name="Ma J."/>
        </authorList>
    </citation>
    <scope>NUCLEOTIDE SEQUENCE [LARGE SCALE GENOMIC DNA]</scope>
    <source>
        <strain evidence="2">CGMCC 1.18578</strain>
    </source>
</reference>
<proteinExistence type="predicted"/>
<dbReference type="EMBL" id="JBHSNC010000010">
    <property type="protein sequence ID" value="MFC5528433.1"/>
    <property type="molecule type" value="Genomic_DNA"/>
</dbReference>
<organism evidence="1 2">
    <name type="scientific">Cohnella yongneupensis</name>
    <dbReference type="NCBI Taxonomy" id="425006"/>
    <lineage>
        <taxon>Bacteria</taxon>
        <taxon>Bacillati</taxon>
        <taxon>Bacillota</taxon>
        <taxon>Bacilli</taxon>
        <taxon>Bacillales</taxon>
        <taxon>Paenibacillaceae</taxon>
        <taxon>Cohnella</taxon>
    </lineage>
</organism>
<dbReference type="Proteomes" id="UP001596108">
    <property type="component" value="Unassembled WGS sequence"/>
</dbReference>
<protein>
    <submittedName>
        <fullName evidence="1">Uncharacterized protein</fullName>
    </submittedName>
</protein>
<name>A0ABW0QUE2_9BACL</name>
<sequence length="60" mass="6682">MPNQYRVKQSDPTGGLVEGATVVPYYEDDNEIIIHGSMGSHHIRKNGEYFAKHLEPIGGK</sequence>
<dbReference type="RefSeq" id="WP_378110270.1">
    <property type="nucleotide sequence ID" value="NZ_JBHSNC010000010.1"/>
</dbReference>
<evidence type="ECO:0000313" key="2">
    <source>
        <dbReference type="Proteomes" id="UP001596108"/>
    </source>
</evidence>
<evidence type="ECO:0000313" key="1">
    <source>
        <dbReference type="EMBL" id="MFC5528433.1"/>
    </source>
</evidence>